<dbReference type="EMBL" id="VSSQ01071031">
    <property type="protein sequence ID" value="MPN22731.1"/>
    <property type="molecule type" value="Genomic_DNA"/>
</dbReference>
<organism evidence="1">
    <name type="scientific">bioreactor metagenome</name>
    <dbReference type="NCBI Taxonomy" id="1076179"/>
    <lineage>
        <taxon>unclassified sequences</taxon>
        <taxon>metagenomes</taxon>
        <taxon>ecological metagenomes</taxon>
    </lineage>
</organism>
<reference evidence="1" key="1">
    <citation type="submission" date="2019-08" db="EMBL/GenBank/DDBJ databases">
        <authorList>
            <person name="Kucharzyk K."/>
            <person name="Murdoch R.W."/>
            <person name="Higgins S."/>
            <person name="Loffler F."/>
        </authorList>
    </citation>
    <scope>NUCLEOTIDE SEQUENCE</scope>
</reference>
<dbReference type="AlphaFoldDB" id="A0A645G765"/>
<protein>
    <submittedName>
        <fullName evidence="1">Uncharacterized protein</fullName>
    </submittedName>
</protein>
<comment type="caution">
    <text evidence="1">The sequence shown here is derived from an EMBL/GenBank/DDBJ whole genome shotgun (WGS) entry which is preliminary data.</text>
</comment>
<accession>A0A645G765</accession>
<gene>
    <name evidence="1" type="ORF">SDC9_170114</name>
</gene>
<sequence length="91" mass="10530">MVVEGTVKEKICQIGYYRFGPFRFELIHNIIIGSGVEFNKDFPNHTDFGFDKVFIHRQIIKIPNNPVNIFANCLPISLANRVLAFLYPLFI</sequence>
<name>A0A645G765_9ZZZZ</name>
<evidence type="ECO:0000313" key="1">
    <source>
        <dbReference type="EMBL" id="MPN22731.1"/>
    </source>
</evidence>
<proteinExistence type="predicted"/>